<dbReference type="EMBL" id="LLXJ01001007">
    <property type="protein sequence ID" value="PKC04468.1"/>
    <property type="molecule type" value="Genomic_DNA"/>
</dbReference>
<dbReference type="Gene3D" id="3.30.40.10">
    <property type="entry name" value="Zinc/RING finger domain, C3HC4 (zinc finger)"/>
    <property type="match status" value="1"/>
</dbReference>
<evidence type="ECO:0000313" key="5">
    <source>
        <dbReference type="Proteomes" id="UP000232722"/>
    </source>
</evidence>
<feature type="repeat" description="TPR" evidence="3">
    <location>
        <begin position="674"/>
        <end position="707"/>
    </location>
</feature>
<dbReference type="InterPro" id="IPR013083">
    <property type="entry name" value="Znf_RING/FYVE/PHD"/>
</dbReference>
<dbReference type="PANTHER" id="PTHR44858">
    <property type="entry name" value="TETRATRICOPEPTIDE REPEAT PROTEIN 6"/>
    <property type="match status" value="1"/>
</dbReference>
<dbReference type="SUPFAM" id="SSF48452">
    <property type="entry name" value="TPR-like"/>
    <property type="match status" value="1"/>
</dbReference>
<evidence type="ECO:0000256" key="1">
    <source>
        <dbReference type="ARBA" id="ARBA00022737"/>
    </source>
</evidence>
<dbReference type="InterPro" id="IPR050498">
    <property type="entry name" value="Ycf3"/>
</dbReference>
<dbReference type="SMART" id="SM00028">
    <property type="entry name" value="TPR"/>
    <property type="match status" value="7"/>
</dbReference>
<dbReference type="Pfam" id="PF12895">
    <property type="entry name" value="ANAPC3"/>
    <property type="match status" value="1"/>
</dbReference>
<dbReference type="PROSITE" id="PS50005">
    <property type="entry name" value="TPR"/>
    <property type="match status" value="2"/>
</dbReference>
<keyword evidence="2 3" id="KW-0802">TPR repeat</keyword>
<reference evidence="4 5" key="1">
    <citation type="submission" date="2016-04" db="EMBL/GenBank/DDBJ databases">
        <title>Genome analyses suggest a sexual origin of heterokaryosis in a supposedly ancient asexual fungus.</title>
        <authorList>
            <person name="Ropars J."/>
            <person name="Sedzielewska K."/>
            <person name="Noel J."/>
            <person name="Charron P."/>
            <person name="Farinelli L."/>
            <person name="Marton T."/>
            <person name="Kruger M."/>
            <person name="Pelin A."/>
            <person name="Brachmann A."/>
            <person name="Corradi N."/>
        </authorList>
    </citation>
    <scope>NUCLEOTIDE SEQUENCE [LARGE SCALE GENOMIC DNA]</scope>
    <source>
        <strain evidence="4 5">A5</strain>
    </source>
</reference>
<dbReference type="Gene3D" id="1.25.40.10">
    <property type="entry name" value="Tetratricopeptide repeat domain"/>
    <property type="match status" value="2"/>
</dbReference>
<dbReference type="InterPro" id="IPR011990">
    <property type="entry name" value="TPR-like_helical_dom_sf"/>
</dbReference>
<keyword evidence="1" id="KW-0677">Repeat</keyword>
<dbReference type="VEuPathDB" id="FungiDB:RhiirFUN_014183"/>
<evidence type="ECO:0000313" key="4">
    <source>
        <dbReference type="EMBL" id="PKC04468.1"/>
    </source>
</evidence>
<name>A0A2N0PCD6_9GLOM</name>
<organism evidence="4 5">
    <name type="scientific">Rhizophagus irregularis</name>
    <dbReference type="NCBI Taxonomy" id="588596"/>
    <lineage>
        <taxon>Eukaryota</taxon>
        <taxon>Fungi</taxon>
        <taxon>Fungi incertae sedis</taxon>
        <taxon>Mucoromycota</taxon>
        <taxon>Glomeromycotina</taxon>
        <taxon>Glomeromycetes</taxon>
        <taxon>Glomerales</taxon>
        <taxon>Glomeraceae</taxon>
        <taxon>Rhizophagus</taxon>
    </lineage>
</organism>
<dbReference type="Proteomes" id="UP000232722">
    <property type="component" value="Unassembled WGS sequence"/>
</dbReference>
<dbReference type="AlphaFoldDB" id="A0A2N0PCD6"/>
<reference evidence="4 5" key="2">
    <citation type="submission" date="2017-09" db="EMBL/GenBank/DDBJ databases">
        <title>Extensive intraspecific genome diversity in a model arbuscular mycorrhizal fungus.</title>
        <authorList>
            <person name="Chen E.C."/>
            <person name="Morin E."/>
            <person name="Beaudet D."/>
            <person name="Noel J."/>
            <person name="Ndikumana S."/>
            <person name="Charron P."/>
            <person name="St-Onge C."/>
            <person name="Giorgi J."/>
            <person name="Grigoriev I.V."/>
            <person name="Roux C."/>
            <person name="Martin F.M."/>
            <person name="Corradi N."/>
        </authorList>
    </citation>
    <scope>NUCLEOTIDE SEQUENCE [LARGE SCALE GENOMIC DNA]</scope>
    <source>
        <strain evidence="4 5">A5</strain>
    </source>
</reference>
<proteinExistence type="predicted"/>
<accession>A0A2N0PCD6</accession>
<dbReference type="InterPro" id="IPR019734">
    <property type="entry name" value="TPR_rpt"/>
</dbReference>
<sequence length="1229" mass="144068">MISKSSSTNTTSITSITSITTSDNLENNNNSFSYKNKMILYGNMLKNRILIKLEEDGFITSDDKVEELIKNLTKPSYLYALKLIFENLQNDFSSQILANSLEALIDTPFNHYSKESVARLELHLRTLVMVLERICFSSIILSKELRDKVYNSLTKFAEIHRKTTQVFEIGFDNNFRSNFNLFNQQNNNQDEKVVIKKRNYNIDFLLIHLRDTLHSLRDDETWFQEIIRRTKDFIKAALNITPGILSITGVTLPNDNCSILSLLIQVRQSLSFKYPVSSYYIDWRIMLIIQHNIFIWSESSEKIISKKLGELVLMEYIWSFLEREWVNTEDKSVLDSQTKFDEVSNKVVKTLKNAGGLLNDLAGNEPIALPHILWFGLLDLAQNLIQRSSRIATYGLCYYLAIESLNKAPSSFIQFKSIELLVHLYNIDNKMFSMIEIDFDQYTQKLSENNLEDSLEKFQNLLTFVKEKYHEDLKILSNNTVKGKEGKGKSLNQNSYLKKEQISNSNILDVIADEITCPINIEPMDQLYILKCQHMLALNNLIKLKQKICPNCREKIEDDDIRYLPQDSIYKNLYTKFFESGHILPSIELENSHQQLYDSDDSDDSEVDLILNKKKKFMNSIIKLNSKISSSILSKITKKQHPIYQNIIKEINDKHYEKAETLCKEFLNLFPKSYSLRCILAYIYRCLDNYKQAHLYLEEAIDLNPKRPVAFFICGEIHFRQNNYFKAINYLEESLYYKAKLNNLYIILGNSCLLYDNYYEYAIENYNIALKNDPNNHLCLKNCAYRYEKKGDNINALKMLDKLLSIDEKNSLILCYYGEILCKMVQYSKAILYFTKANIIDPENIHNLSKRAIAYCIVQEYDKALSDLNIIIQLDPLNSLAYYLKSLTYYMKNDINNAKISFKKCVALTNSDNRLAKIQLYHLEYLLNKNSSKDLNNILTKINRISDISKNELLLLLIRCKIHIELNKYYEAKVDLDILFNLSIKYEYCYEAISYLHLLQKHSDFWSYLYETCEIDKCDYTKFGIADEFSKYMYKEKKVYFISNLTNLNSELCQFQENDISSLSGLVLSFKNEKLRLDLPILMNFGVGILICKMKIKKILSKDCFIKFINNDEYMQKKHMLNYYDLVNLEGLGWIEHQILICIKYDSQLSIEINSIDMEIDYVCLRENCYITISLIPNMSLVDYLLPNYPKNCPNVPETFKDKYFSRKKMENLLDLKDILNSLYNLKFF</sequence>
<dbReference type="PANTHER" id="PTHR44858:SF1">
    <property type="entry name" value="UDP-N-ACETYLGLUCOSAMINE--PEPTIDE N-ACETYLGLUCOSAMINYLTRANSFERASE SPINDLY-RELATED"/>
    <property type="match status" value="1"/>
</dbReference>
<evidence type="ECO:0000256" key="3">
    <source>
        <dbReference type="PROSITE-ProRule" id="PRU00339"/>
    </source>
</evidence>
<feature type="repeat" description="TPR" evidence="3">
    <location>
        <begin position="811"/>
        <end position="844"/>
    </location>
</feature>
<evidence type="ECO:0000256" key="2">
    <source>
        <dbReference type="ARBA" id="ARBA00022803"/>
    </source>
</evidence>
<protein>
    <submittedName>
        <fullName evidence="4">Uncharacterized protein</fullName>
    </submittedName>
</protein>
<gene>
    <name evidence="4" type="ORF">RhiirA5_422228</name>
</gene>
<dbReference type="SUPFAM" id="SSF57850">
    <property type="entry name" value="RING/U-box"/>
    <property type="match status" value="1"/>
</dbReference>
<dbReference type="VEuPathDB" id="FungiDB:FUN_016171"/>
<dbReference type="VEuPathDB" id="FungiDB:RhiirA1_462031"/>
<comment type="caution">
    <text evidence="4">The sequence shown here is derived from an EMBL/GenBank/DDBJ whole genome shotgun (WGS) entry which is preliminary data.</text>
</comment>